<evidence type="ECO:0000313" key="3">
    <source>
        <dbReference type="EMBL" id="GAP27367.1"/>
    </source>
</evidence>
<feature type="transmembrane region" description="Helical" evidence="1">
    <location>
        <begin position="27"/>
        <end position="47"/>
    </location>
</feature>
<evidence type="ECO:0000313" key="2">
    <source>
        <dbReference type="EMBL" id="APA96935.1"/>
    </source>
</evidence>
<keyword evidence="4" id="KW-1185">Reference proteome</keyword>
<dbReference type="EMBL" id="BBYQ01000017">
    <property type="protein sequence ID" value="GAP27367.1"/>
    <property type="molecule type" value="Genomic_DNA"/>
</dbReference>
<reference evidence="3 4" key="2">
    <citation type="journal article" date="2016" name="Genome Announc.">
        <title>Draft Genome Sequence of Erythromycin- and Oxytetracycline-Sensitive Nocardia seriolae Strain U-1 (NBRC 110359).</title>
        <authorList>
            <person name="Imajoh M."/>
            <person name="Sukeda M."/>
            <person name="Shimizu M."/>
            <person name="Yamane J."/>
            <person name="Ohnishi K."/>
            <person name="Oshima S."/>
        </authorList>
    </citation>
    <scope>NUCLEOTIDE SEQUENCE [LARGE SCALE GENOMIC DNA]</scope>
    <source>
        <strain evidence="3 4">U-1</strain>
    </source>
</reference>
<reference evidence="2 5" key="3">
    <citation type="submission" date="2016-10" db="EMBL/GenBank/DDBJ databases">
        <title>Genome sequence of Nocardia seriolae strain EM150506, isolated from Anguila japonica.</title>
        <authorList>
            <person name="Han H.-J."/>
        </authorList>
    </citation>
    <scope>NUCLEOTIDE SEQUENCE [LARGE SCALE GENOMIC DNA]</scope>
    <source>
        <strain evidence="2 5">EM150506</strain>
    </source>
</reference>
<dbReference type="EMBL" id="CP017839">
    <property type="protein sequence ID" value="APA96935.1"/>
    <property type="molecule type" value="Genomic_DNA"/>
</dbReference>
<evidence type="ECO:0000256" key="1">
    <source>
        <dbReference type="SAM" id="Phobius"/>
    </source>
</evidence>
<keyword evidence="1" id="KW-0812">Transmembrane</keyword>
<keyword evidence="1" id="KW-0472">Membrane</keyword>
<reference evidence="4" key="1">
    <citation type="submission" date="2015-07" db="EMBL/GenBank/DDBJ databases">
        <title>Nocardia seriolae U-1 whole genome shotgun sequence.</title>
        <authorList>
            <person name="Imajoh M."/>
            <person name="Fukumoto Y."/>
            <person name="Sukeda M."/>
            <person name="Yamane J."/>
            <person name="Yamasaki K."/>
            <person name="Shimizu M."/>
            <person name="Ohnishi K."/>
            <person name="Oshima S."/>
        </authorList>
    </citation>
    <scope>NUCLEOTIDE SEQUENCE [LARGE SCALE GENOMIC DNA]</scope>
    <source>
        <strain evidence="4">U-1</strain>
    </source>
</reference>
<accession>A0ABC9YPK5</accession>
<feature type="transmembrane region" description="Helical" evidence="1">
    <location>
        <begin position="67"/>
        <end position="98"/>
    </location>
</feature>
<evidence type="ECO:0000313" key="5">
    <source>
        <dbReference type="Proteomes" id="UP000180166"/>
    </source>
</evidence>
<name>A0ABC9YPK5_9NOCA</name>
<dbReference type="Proteomes" id="UP000180166">
    <property type="component" value="Chromosome"/>
</dbReference>
<protein>
    <submittedName>
        <fullName evidence="3">Uncharacterized protein</fullName>
    </submittedName>
</protein>
<dbReference type="AlphaFoldDB" id="A0ABC9YPK5"/>
<organism evidence="3 4">
    <name type="scientific">Nocardia seriolae</name>
    <dbReference type="NCBI Taxonomy" id="37332"/>
    <lineage>
        <taxon>Bacteria</taxon>
        <taxon>Bacillati</taxon>
        <taxon>Actinomycetota</taxon>
        <taxon>Actinomycetes</taxon>
        <taxon>Mycobacteriales</taxon>
        <taxon>Nocardiaceae</taxon>
        <taxon>Nocardia</taxon>
    </lineage>
</organism>
<proteinExistence type="predicted"/>
<evidence type="ECO:0000313" key="4">
    <source>
        <dbReference type="Proteomes" id="UP000037179"/>
    </source>
</evidence>
<sequence>MIGMFAPLFTIDDRDRDTFNLFDLGRLGAPLVPVLFAGAVVLAVLGIAPDRAIPNLLLEKGRARPKLFGHSLLALALAETIAVVLDISIGFAVVVNIYNPLRSSSTALRSVILSPGPAEIQPGLLLLVLGPVLVLSGATDRWHSGSTSEV</sequence>
<keyword evidence="1" id="KW-1133">Transmembrane helix</keyword>
<dbReference type="KEGG" id="nsr:NS506_02875"/>
<dbReference type="Proteomes" id="UP000037179">
    <property type="component" value="Unassembled WGS sequence"/>
</dbReference>
<gene>
    <name evidence="2" type="ORF">NS506_02875</name>
    <name evidence="3" type="ORF">NSK11_contig00017-0036</name>
</gene>